<proteinExistence type="predicted"/>
<sequence length="143" mass="16109">MKHNHVKIVCLIVCAAVSPVTCAAKAKSPVEEAKAAVKEILKDPASAQFKNIKVNTVGDVCGQFNARNSFGGYGDYENFRYEVKDKKLTNVEVQRLEEEIAQEKKMRYEPGFTDPDFEKFKAMKEKISKKFEVIKKIDGCALE</sequence>
<evidence type="ECO:0000313" key="2">
    <source>
        <dbReference type="Proteomes" id="UP001168096"/>
    </source>
</evidence>
<organism evidence="1 2">
    <name type="scientific">Massilia orientalis</name>
    <dbReference type="NCBI Taxonomy" id="3050128"/>
    <lineage>
        <taxon>Bacteria</taxon>
        <taxon>Pseudomonadati</taxon>
        <taxon>Pseudomonadota</taxon>
        <taxon>Betaproteobacteria</taxon>
        <taxon>Burkholderiales</taxon>
        <taxon>Oxalobacteraceae</taxon>
        <taxon>Telluria group</taxon>
        <taxon>Massilia</taxon>
    </lineage>
</organism>
<reference evidence="1" key="1">
    <citation type="submission" date="2024-11" db="EMBL/GenBank/DDBJ databases">
        <title>Description of Massilia orientalis sp. nov., isolated from rhizosphere soil of Ageratina adenophora.</title>
        <authorList>
            <person name="Wang Y."/>
        </authorList>
    </citation>
    <scope>NUCLEOTIDE SEQUENCE</scope>
    <source>
        <strain evidence="1">YIM B02787</strain>
    </source>
</reference>
<keyword evidence="2" id="KW-1185">Reference proteome</keyword>
<accession>A0ACC7MB84</accession>
<dbReference type="Proteomes" id="UP001168096">
    <property type="component" value="Unassembled WGS sequence"/>
</dbReference>
<name>A0ACC7MB84_9BURK</name>
<comment type="caution">
    <text evidence="1">The sequence shown here is derived from an EMBL/GenBank/DDBJ whole genome shotgun (WGS) entry which is preliminary data.</text>
</comment>
<evidence type="ECO:0000313" key="1">
    <source>
        <dbReference type="EMBL" id="MFJ1469297.1"/>
    </source>
</evidence>
<protein>
    <submittedName>
        <fullName evidence="1">Uncharacterized protein</fullName>
    </submittedName>
</protein>
<dbReference type="EMBL" id="JASNRB020000009">
    <property type="protein sequence ID" value="MFJ1469297.1"/>
    <property type="molecule type" value="Genomic_DNA"/>
</dbReference>
<gene>
    <name evidence="1" type="ORF">QPK29_016420</name>
</gene>